<dbReference type="InterPro" id="IPR002509">
    <property type="entry name" value="NODB_dom"/>
</dbReference>
<organism evidence="6 7">
    <name type="scientific">Bosea spartocytisi</name>
    <dbReference type="NCBI Taxonomy" id="2773451"/>
    <lineage>
        <taxon>Bacteria</taxon>
        <taxon>Pseudomonadati</taxon>
        <taxon>Pseudomonadota</taxon>
        <taxon>Alphaproteobacteria</taxon>
        <taxon>Hyphomicrobiales</taxon>
        <taxon>Boseaceae</taxon>
        <taxon>Bosea</taxon>
    </lineage>
</organism>
<dbReference type="PANTHER" id="PTHR47561">
    <property type="entry name" value="POLYSACCHARIDE DEACETYLASE FAMILY PROTEIN (AFU_ORTHOLOGUE AFUA_6G05030)"/>
    <property type="match status" value="1"/>
</dbReference>
<dbReference type="InterPro" id="IPR011330">
    <property type="entry name" value="Glyco_hydro/deAcase_b/a-brl"/>
</dbReference>
<dbReference type="SUPFAM" id="SSF88713">
    <property type="entry name" value="Glycoside hydrolase/deacetylase"/>
    <property type="match status" value="1"/>
</dbReference>
<proteinExistence type="inferred from homology"/>
<evidence type="ECO:0000256" key="4">
    <source>
        <dbReference type="ARBA" id="ARBA00032976"/>
    </source>
</evidence>
<dbReference type="Pfam" id="PF01522">
    <property type="entry name" value="Polysacc_deac_1"/>
    <property type="match status" value="1"/>
</dbReference>
<dbReference type="EMBL" id="JACXWY010000001">
    <property type="protein sequence ID" value="MBD3844376.1"/>
    <property type="molecule type" value="Genomic_DNA"/>
</dbReference>
<dbReference type="Gene3D" id="3.20.20.370">
    <property type="entry name" value="Glycoside hydrolase/deacetylase"/>
    <property type="match status" value="1"/>
</dbReference>
<keyword evidence="7" id="KW-1185">Reference proteome</keyword>
<feature type="domain" description="NodB homology" evidence="5">
    <location>
        <begin position="64"/>
        <end position="314"/>
    </location>
</feature>
<evidence type="ECO:0000313" key="6">
    <source>
        <dbReference type="EMBL" id="MBD3844376.1"/>
    </source>
</evidence>
<dbReference type="PROSITE" id="PS51677">
    <property type="entry name" value="NODB"/>
    <property type="match status" value="1"/>
</dbReference>
<dbReference type="Proteomes" id="UP000619295">
    <property type="component" value="Unassembled WGS sequence"/>
</dbReference>
<evidence type="ECO:0000256" key="1">
    <source>
        <dbReference type="ARBA" id="ARBA00003236"/>
    </source>
</evidence>
<protein>
    <recommendedName>
        <fullName evidence="3">Chitooligosaccharide deacetylase</fullName>
    </recommendedName>
    <alternativeName>
        <fullName evidence="4">Nodulation protein B</fullName>
    </alternativeName>
</protein>
<dbReference type="GO" id="GO:0005975">
    <property type="term" value="P:carbohydrate metabolic process"/>
    <property type="evidence" value="ECO:0007669"/>
    <property type="project" value="InterPro"/>
</dbReference>
<dbReference type="InterPro" id="IPR037950">
    <property type="entry name" value="PgdA-like"/>
</dbReference>
<evidence type="ECO:0000259" key="5">
    <source>
        <dbReference type="PROSITE" id="PS51677"/>
    </source>
</evidence>
<dbReference type="PANTHER" id="PTHR47561:SF1">
    <property type="entry name" value="POLYSACCHARIDE DEACETYLASE FAMILY PROTEIN (AFU_ORTHOLOGUE AFUA_6G05030)"/>
    <property type="match status" value="1"/>
</dbReference>
<sequence>MNVTLPPDTKPWTWSEETWRQVVNHVRAGRSLKPGVWKNGAKFAVALSFDSDHETNELREGGRSYSKLSQGQYGNRSGIPRILATLARHAVPASFFMPAVAALLHDPEARSVADAGHEVAIHSWIHELNSVLDYDTERDLALRARDTLTKLTGREPKGMRTASWDFSPWTLKIVREMGLLYDSSLMADDEPYELLDEGQPSGIVELPVEWIRDDAVYFGMDRFKGLRPHSGPPMVLDLFLRELDVAAEEGGLFQLTMHPHIIGHRSRIFILDEVIRAAKAKGSVWFATHEEICRYCADEAGLGAPIPSATNSRS</sequence>
<dbReference type="CDD" id="cd10938">
    <property type="entry name" value="CE4_HpPgdA_like"/>
    <property type="match status" value="1"/>
</dbReference>
<comment type="similarity">
    <text evidence="2">Belongs to the polysaccharide deacetylase family.</text>
</comment>
<comment type="caution">
    <text evidence="6">The sequence shown here is derived from an EMBL/GenBank/DDBJ whole genome shotgun (WGS) entry which is preliminary data.</text>
</comment>
<comment type="function">
    <text evidence="1">Is involved in generating a small heat-stable compound (Nod), an acylated oligomer of N-acetylglucosamine, that stimulates mitosis in various plant protoplasts.</text>
</comment>
<dbReference type="GO" id="GO:0016810">
    <property type="term" value="F:hydrolase activity, acting on carbon-nitrogen (but not peptide) bonds"/>
    <property type="evidence" value="ECO:0007669"/>
    <property type="project" value="InterPro"/>
</dbReference>
<dbReference type="RefSeq" id="WP_191123155.1">
    <property type="nucleotide sequence ID" value="NZ_JACXWY010000001.1"/>
</dbReference>
<evidence type="ECO:0000256" key="3">
    <source>
        <dbReference type="ARBA" id="ARBA00020071"/>
    </source>
</evidence>
<reference evidence="6" key="1">
    <citation type="submission" date="2020-09" db="EMBL/GenBank/DDBJ databases">
        <title>Bosea spartocytisi sp. nov. a root nodule endophyte of Spartocytisus supranubius in the high mountain ecosystem fo the Teide National Park (Canary Islands, Spain).</title>
        <authorList>
            <person name="Pulido-Suarez L."/>
            <person name="Peix A."/>
            <person name="Igual J.M."/>
            <person name="Socas-Perez N."/>
            <person name="Velazquez E."/>
            <person name="Flores-Felix J.D."/>
            <person name="Leon-Barrios M."/>
        </authorList>
    </citation>
    <scope>NUCLEOTIDE SEQUENCE</scope>
    <source>
        <strain evidence="6">SSUT16</strain>
    </source>
</reference>
<name>A0A927HYF7_9HYPH</name>
<gene>
    <name evidence="6" type="ORF">IED13_01600</name>
</gene>
<dbReference type="AlphaFoldDB" id="A0A927HYF7"/>
<evidence type="ECO:0000313" key="7">
    <source>
        <dbReference type="Proteomes" id="UP000619295"/>
    </source>
</evidence>
<accession>A0A927HYF7</accession>
<evidence type="ECO:0000256" key="2">
    <source>
        <dbReference type="ARBA" id="ARBA00010973"/>
    </source>
</evidence>